<dbReference type="GO" id="GO:0004519">
    <property type="term" value="F:endonuclease activity"/>
    <property type="evidence" value="ECO:0007669"/>
    <property type="project" value="UniProtKB-KW"/>
</dbReference>
<dbReference type="EMBL" id="VKDI01000012">
    <property type="protein sequence ID" value="TRX48954.1"/>
    <property type="molecule type" value="Genomic_DNA"/>
</dbReference>
<gene>
    <name evidence="2" type="ORF">FNY88_06440</name>
</gene>
<accession>A0ABY3CTT8</accession>
<keyword evidence="3" id="KW-1185">Reference proteome</keyword>
<proteinExistence type="predicted"/>
<reference evidence="2 3" key="1">
    <citation type="submission" date="2019-07" db="EMBL/GenBank/DDBJ databases">
        <title>Draft genome of C. aurimucosum strain 2299.</title>
        <authorList>
            <person name="Pacheco L.G.C."/>
            <person name="Aguiar E.R.G.R."/>
            <person name="Santos C.S."/>
            <person name="Rocha D.J.P.G."/>
            <person name="Sant'Anna L.O."/>
            <person name="Mattos-Guaraldi A.L."/>
            <person name="Santos L.S."/>
        </authorList>
    </citation>
    <scope>NUCLEOTIDE SEQUENCE [LARGE SCALE GENOMIC DNA]</scope>
    <source>
        <strain evidence="2 3">2299</strain>
    </source>
</reference>
<keyword evidence="2" id="KW-0540">Nuclease</keyword>
<name>A0ABY3CTT8_9CORY</name>
<keyword evidence="2" id="KW-0255">Endonuclease</keyword>
<evidence type="ECO:0000313" key="2">
    <source>
        <dbReference type="EMBL" id="TRX48954.1"/>
    </source>
</evidence>
<feature type="domain" description="Conserved hypothetical protein CHP02391" evidence="1">
    <location>
        <begin position="109"/>
        <end position="193"/>
    </location>
</feature>
<organism evidence="2 3">
    <name type="scientific">Corynebacterium guaraldiae</name>
    <dbReference type="NCBI Taxonomy" id="3051103"/>
    <lineage>
        <taxon>Bacteria</taxon>
        <taxon>Bacillati</taxon>
        <taxon>Actinomycetota</taxon>
        <taxon>Actinomycetes</taxon>
        <taxon>Mycobacteriales</taxon>
        <taxon>Corynebacteriaceae</taxon>
        <taxon>Corynebacterium</taxon>
    </lineage>
</organism>
<dbReference type="Proteomes" id="UP000316859">
    <property type="component" value="Unassembled WGS sequence"/>
</dbReference>
<keyword evidence="2" id="KW-0378">Hydrolase</keyword>
<comment type="caution">
    <text evidence="2">The sequence shown here is derived from an EMBL/GenBank/DDBJ whole genome shotgun (WGS) entry which is preliminary data.</text>
</comment>
<protein>
    <submittedName>
        <fullName evidence="2">Restriction endonuclease</fullName>
    </submittedName>
</protein>
<dbReference type="RefSeq" id="WP_144014673.1">
    <property type="nucleotide sequence ID" value="NZ_VKDI01000012.1"/>
</dbReference>
<evidence type="ECO:0000313" key="3">
    <source>
        <dbReference type="Proteomes" id="UP000316859"/>
    </source>
</evidence>
<dbReference type="InterPro" id="IPR012654">
    <property type="entry name" value="CHP02391"/>
</dbReference>
<evidence type="ECO:0000259" key="1">
    <source>
        <dbReference type="Pfam" id="PF09509"/>
    </source>
</evidence>
<sequence>MAELDPEWAINEIDAFLQVTEKVVPDMGPGIAYLGTVMSGSPTEAAARAHVVEMILDRALPGWRQGLPVQDKEYNWLRDQASRAKTVLERRSELAEKLGDNTPDLDAANLHPWAWENGKGYWNHGHYHQAVMQAAIRINAETQAKLNRLDISETALFNEAFSLHDPKRNVPRLRLMENDGSKTFENLHRAPAPLQRACTRLSAIPGCMFHTTVVRSKSRWSSSRLSVYWLAGLIRLPSWRGDYIGLRNSSLL</sequence>
<dbReference type="Pfam" id="PF09509">
    <property type="entry name" value="Hypoth_Ymh"/>
    <property type="match status" value="1"/>
</dbReference>